<accession>J0R737</accession>
<evidence type="ECO:0000313" key="8">
    <source>
        <dbReference type="Proteomes" id="UP000008952"/>
    </source>
</evidence>
<dbReference type="OrthoDB" id="9758052at2"/>
<dbReference type="InterPro" id="IPR007780">
    <property type="entry name" value="NAD_Glu_DH_bac"/>
</dbReference>
<dbReference type="SUPFAM" id="SSF51735">
    <property type="entry name" value="NAD(P)-binding Rossmann-fold domains"/>
    <property type="match status" value="1"/>
</dbReference>
<dbReference type="Pfam" id="PF21077">
    <property type="entry name" value="GDH_ACT3"/>
    <property type="match status" value="1"/>
</dbReference>
<evidence type="ECO:0000313" key="7">
    <source>
        <dbReference type="EMBL" id="EJF91539.1"/>
    </source>
</evidence>
<feature type="domain" description="NAD-glutamate dehydrogenase N-terminal ACT1" evidence="4">
    <location>
        <begin position="30"/>
        <end position="166"/>
    </location>
</feature>
<dbReference type="PATRIC" id="fig|1094558.3.peg.263"/>
<dbReference type="GO" id="GO:0006538">
    <property type="term" value="P:L-glutamate catabolic process"/>
    <property type="evidence" value="ECO:0007669"/>
    <property type="project" value="InterPro"/>
</dbReference>
<dbReference type="eggNOG" id="COG2902">
    <property type="taxonomic scope" value="Bacteria"/>
</dbReference>
<keyword evidence="8" id="KW-1185">Reference proteome</keyword>
<evidence type="ECO:0000259" key="5">
    <source>
        <dbReference type="Pfam" id="PF21076"/>
    </source>
</evidence>
<gene>
    <name evidence="7" type="ORF">ME5_00234</name>
</gene>
<dbReference type="InterPro" id="IPR028971">
    <property type="entry name" value="NAD-GDH_cat"/>
</dbReference>
<dbReference type="InterPro" id="IPR049064">
    <property type="entry name" value="NAD_Glu_DH_ACT3"/>
</dbReference>
<proteinExistence type="predicted"/>
<dbReference type="InterPro" id="IPR049056">
    <property type="entry name" value="NAD_Glu_DH_HM3"/>
</dbReference>
<dbReference type="InterPro" id="IPR049059">
    <property type="entry name" value="NAD_Glu_DH_HM1"/>
</dbReference>
<dbReference type="STRING" id="1094558.ME5_00234"/>
<dbReference type="PIRSF" id="PIRSF036761">
    <property type="entry name" value="GDH_Mll4104"/>
    <property type="match status" value="1"/>
</dbReference>
<dbReference type="Proteomes" id="UP000008952">
    <property type="component" value="Unassembled WGS sequence"/>
</dbReference>
<dbReference type="Pfam" id="PF05088">
    <property type="entry name" value="Bac_GDH_CD"/>
    <property type="match status" value="1"/>
</dbReference>
<dbReference type="Gene3D" id="3.40.50.720">
    <property type="entry name" value="NAD(P)-binding Rossmann-like Domain"/>
    <property type="match status" value="1"/>
</dbReference>
<dbReference type="PANTHER" id="PTHR43403:SF1">
    <property type="entry name" value="NAD-SPECIFIC GLUTAMATE DEHYDROGENASE"/>
    <property type="match status" value="1"/>
</dbReference>
<dbReference type="Pfam" id="PF21076">
    <property type="entry name" value="GDH_ACT2"/>
    <property type="match status" value="1"/>
</dbReference>
<feature type="domain" description="NAD-glutamate dehydrogenase catalytic" evidence="2">
    <location>
        <begin position="718"/>
        <end position="1213"/>
    </location>
</feature>
<dbReference type="HOGENOM" id="CLU_003404_1_1_5"/>
<evidence type="ECO:0000259" key="2">
    <source>
        <dbReference type="Pfam" id="PF05088"/>
    </source>
</evidence>
<dbReference type="Pfam" id="PF21074">
    <property type="entry name" value="GDH_C"/>
    <property type="match status" value="1"/>
</dbReference>
<dbReference type="Pfam" id="PF21078">
    <property type="entry name" value="GDH_HM3"/>
    <property type="match status" value="1"/>
</dbReference>
<evidence type="ECO:0000259" key="6">
    <source>
        <dbReference type="Pfam" id="PF21077"/>
    </source>
</evidence>
<dbReference type="InterPro" id="IPR036291">
    <property type="entry name" value="NAD(P)-bd_dom_sf"/>
</dbReference>
<dbReference type="GO" id="GO:0004069">
    <property type="term" value="F:L-aspartate:2-oxoglutarate aminotransferase activity"/>
    <property type="evidence" value="ECO:0007669"/>
    <property type="project" value="InterPro"/>
</dbReference>
<keyword evidence="1" id="KW-0560">Oxidoreductase</keyword>
<dbReference type="GO" id="GO:0004352">
    <property type="term" value="F:glutamate dehydrogenase (NAD+) activity"/>
    <property type="evidence" value="ECO:0007669"/>
    <property type="project" value="InterPro"/>
</dbReference>
<dbReference type="Pfam" id="PF21075">
    <property type="entry name" value="GDH_ACT1"/>
    <property type="match status" value="1"/>
</dbReference>
<feature type="domain" description="NAD-glutamate dehydrogenase ACT2" evidence="5">
    <location>
        <begin position="399"/>
        <end position="489"/>
    </location>
</feature>
<dbReference type="PANTHER" id="PTHR43403">
    <property type="entry name" value="NAD-SPECIFIC GLUTAMATE DEHYDROGENASE"/>
    <property type="match status" value="1"/>
</dbReference>
<protein>
    <submittedName>
        <fullName evidence="7">Uncharacterized protein</fullName>
    </submittedName>
</protein>
<dbReference type="InterPro" id="IPR048381">
    <property type="entry name" value="GDH_C"/>
</dbReference>
<feature type="domain" description="NAD-specific glutamate dehydrogenase C-terminal" evidence="3">
    <location>
        <begin position="1258"/>
        <end position="1585"/>
    </location>
</feature>
<dbReference type="EMBL" id="AIMB01000002">
    <property type="protein sequence ID" value="EJF91539.1"/>
    <property type="molecule type" value="Genomic_DNA"/>
</dbReference>
<evidence type="ECO:0000259" key="4">
    <source>
        <dbReference type="Pfam" id="PF21075"/>
    </source>
</evidence>
<name>J0R737_9HYPH</name>
<dbReference type="SUPFAM" id="SSF53223">
    <property type="entry name" value="Aminoacid dehydrogenase-like, N-terminal domain"/>
    <property type="match status" value="1"/>
</dbReference>
<dbReference type="RefSeq" id="WP_008037631.1">
    <property type="nucleotide sequence ID" value="NZ_JH725147.1"/>
</dbReference>
<organism evidence="7 8">
    <name type="scientific">Bartonella tamiae Th239</name>
    <dbReference type="NCBI Taxonomy" id="1094558"/>
    <lineage>
        <taxon>Bacteria</taxon>
        <taxon>Pseudomonadati</taxon>
        <taxon>Pseudomonadota</taxon>
        <taxon>Alphaproteobacteria</taxon>
        <taxon>Hyphomicrobiales</taxon>
        <taxon>Bartonellaceae</taxon>
        <taxon>Bartonella</taxon>
    </lineage>
</organism>
<evidence type="ECO:0000256" key="1">
    <source>
        <dbReference type="ARBA" id="ARBA00023002"/>
    </source>
</evidence>
<comment type="caution">
    <text evidence="7">The sequence shown here is derived from an EMBL/GenBank/DDBJ whole genome shotgun (WGS) entry which is preliminary data.</text>
</comment>
<reference evidence="7 8" key="1">
    <citation type="submission" date="2012-03" db="EMBL/GenBank/DDBJ databases">
        <title>The Genome Sequence of Bartonella tamiae Th239.</title>
        <authorList>
            <consortium name="The Broad Institute Genome Sequencing Platform"/>
            <consortium name="The Broad Institute Genome Sequencing Center for Infectious Disease"/>
            <person name="Feldgarden M."/>
            <person name="Kirby J."/>
            <person name="Kosoy M."/>
            <person name="Birtles R."/>
            <person name="Probert W.S."/>
            <person name="Chiaraviglio L."/>
            <person name="Young S.K."/>
            <person name="Zeng Q."/>
            <person name="Gargeya S."/>
            <person name="Fitzgerald M."/>
            <person name="Haas B."/>
            <person name="Abouelleil A."/>
            <person name="Alvarado L."/>
            <person name="Arachchi H.M."/>
            <person name="Berlin A."/>
            <person name="Chapman S.B."/>
            <person name="Gearin G."/>
            <person name="Goldberg J."/>
            <person name="Griggs A."/>
            <person name="Gujja S."/>
            <person name="Hansen M."/>
            <person name="Heiman D."/>
            <person name="Howarth C."/>
            <person name="Larimer J."/>
            <person name="Lui A."/>
            <person name="MacDonald P.J.P."/>
            <person name="McCowen C."/>
            <person name="Montmayeur A."/>
            <person name="Murphy C."/>
            <person name="Neiman D."/>
            <person name="Pearson M."/>
            <person name="Priest M."/>
            <person name="Roberts A."/>
            <person name="Saif S."/>
            <person name="Shea T."/>
            <person name="Sisk P."/>
            <person name="Stolte C."/>
            <person name="Sykes S."/>
            <person name="Wortman J."/>
            <person name="Nusbaum C."/>
            <person name="Birren B."/>
        </authorList>
    </citation>
    <scope>NUCLEOTIDE SEQUENCE [LARGE SCALE GENOMIC DNA]</scope>
    <source>
        <strain evidence="7 8">Th239</strain>
    </source>
</reference>
<feature type="domain" description="NAD-glutamate dehydrogenase ACT3" evidence="6">
    <location>
        <begin position="541"/>
        <end position="617"/>
    </location>
</feature>
<dbReference type="InterPro" id="IPR049062">
    <property type="entry name" value="NAD_Glu_DH_ACT2"/>
</dbReference>
<dbReference type="InterPro" id="IPR046346">
    <property type="entry name" value="Aminoacid_DH-like_N_sf"/>
</dbReference>
<evidence type="ECO:0000259" key="3">
    <source>
        <dbReference type="Pfam" id="PF21074"/>
    </source>
</evidence>
<sequence length="1597" mass="181083">MSAKSGNNQKIKNEIELSSKTIHQPILSTLLFAHAANEDVATYQKEDLQKAAELAAITLLKHKAGKSEISIDQNSVMRDEKPVTVITLVNDNKPFLLDSIMAIINDLNTPIYLVAHPVFDVIDHKNTLTILTKRPTPSQAKKTRRMSLMQIHLQSMTKQQAKKLHDDCAWVLEKVSAAVRDWKPMLQEVEKLIQSYKKNLPKKRAQDGAKVVEFLQWLMNNHFTFLGMRAYDFRKGKPPKEAFKLHGVELGIMSDSSIRVIGDARVEEAPRESLSFMESDDLLIVSKANSRSMVHRAVWLDYIGVKLFNKEGKLKGELRIVGLFTSASYTRSLAEVPLLRDKSQAVIEKLGYDVHDHSGKALINVLENYPRDEMFRADIKTLTQNAQLILELGDRPRLRVLAHADPFGRFVSVLVFIGRERDNTNIRIKIGNYLLKTYQGDFFEYYQVFMEGTLISLYYVVHRKSSAAAPFIERHILEEHVAHITRNWHDSIEFLGIEKKASREEMTLAKAFPESYRDIFHADTALDDARHILALRKDQPLNVIFYRHETDGDYSASLKLFHLGGALELSQRVPLLENMGFRVIAEQTLEIKDADGRDVYLHDMQLTNRFHKKVEIEKDGYLLAQAFEAIWSQNADNDAFNALTQSAQLDWREIVILRHYGRYLQQAGIPYSQDRLAQTLNNYPNIAKDLYSLFRLKFNFKDKSKDNDNQTKQLIERIENELSDVPNLEDDTIIRRYLNLIDASLRSNAFAPEKDGSPRRILATKLDPRKIDCLPEPRPYREIFVYGPEVEGVHLRFGPVARGGIRWSDRALDYRTEVLGLVKAQQVKNAVIVPVGSKGGFYPHHLPQSNDRAIINEAVRQAYINYISAMLSITDNIIDGKAVHPQNIICHDSDDPYFVVAADKGTATFSDTANAISQSYDFWLDDAFASGGSDGYDHKAMGITAKGAWEAVKRHFREVFNRDIQTESFTCVGVGDMSGDVFGNGMLLSQKTKLIAAFDHRDIFIDPHPDMAKAFEERQRLFKLERSSWQEYNHTKISKGGGVFSRSEKTIHLSPEAAKAIGFDKKSGTPFEIITAILKADIDLLWFGGIGTYIRASHESDAQVGDRANDAIRITGQDVKAKIIGEGANLGMTQRGRIEYAMKGGRCDTDAIDNSAGVNCSDIEVNIKIAFASAMSNDRLNRKTRNKLLKDMTSDVSKLVLRTNYLQPLTLSLAQMRNIIDLPYQMRFMHDLERQGILDRKVELLPDDPTLQERIAQGKGLTRPELSIIMAYAKLTLQEEITNNSLSNDPYFKKILFDYFPKQMHKKFASDIESHQLRRDIIATILANDIVNRGGPTFVNHLQDKTGQTVENVVRSYIAVKDGFDIDAVYDDIDKLDNKINGSVQNRFYALINDMIFTTTSWILRNINLASSLTELVKNIGDARKVIENQIDQLMPDYMRQRIENIAFKYQEEGASKTLSQKLALLEATTIIPDIALVARQAKSDLVKTAQLYFKIADIFRISRIEEASHTIPVIDYYDGMVLAQANDKIAESLRGIVKLVLKNYGNTNDPVASWLTDESEKIKEISKRMSTLIDGDLTISRFTFAASMMSNLATHT</sequence>
<dbReference type="Pfam" id="PF21073">
    <property type="entry name" value="GDH_HM1"/>
    <property type="match status" value="1"/>
</dbReference>
<dbReference type="InterPro" id="IPR024727">
    <property type="entry name" value="NAD_Glu_DH_N_ACT1"/>
</dbReference>